<evidence type="ECO:0000256" key="1">
    <source>
        <dbReference type="SAM" id="MobiDB-lite"/>
    </source>
</evidence>
<dbReference type="EMBL" id="CP036426">
    <property type="protein sequence ID" value="QDV37164.1"/>
    <property type="molecule type" value="Genomic_DNA"/>
</dbReference>
<gene>
    <name evidence="2" type="ORF">ElP_50970</name>
</gene>
<dbReference type="RefSeq" id="WP_145274579.1">
    <property type="nucleotide sequence ID" value="NZ_CP036426.1"/>
</dbReference>
<accession>A0A518H8K3</accession>
<dbReference type="Proteomes" id="UP000317835">
    <property type="component" value="Chromosome"/>
</dbReference>
<feature type="compositionally biased region" description="Pro residues" evidence="1">
    <location>
        <begin position="164"/>
        <end position="174"/>
    </location>
</feature>
<feature type="compositionally biased region" description="Pro residues" evidence="1">
    <location>
        <begin position="250"/>
        <end position="270"/>
    </location>
</feature>
<reference evidence="2 3" key="1">
    <citation type="submission" date="2019-02" db="EMBL/GenBank/DDBJ databases">
        <title>Deep-cultivation of Planctomycetes and their phenomic and genomic characterization uncovers novel biology.</title>
        <authorList>
            <person name="Wiegand S."/>
            <person name="Jogler M."/>
            <person name="Boedeker C."/>
            <person name="Pinto D."/>
            <person name="Vollmers J."/>
            <person name="Rivas-Marin E."/>
            <person name="Kohn T."/>
            <person name="Peeters S.H."/>
            <person name="Heuer A."/>
            <person name="Rast P."/>
            <person name="Oberbeckmann S."/>
            <person name="Bunk B."/>
            <person name="Jeske O."/>
            <person name="Meyerdierks A."/>
            <person name="Storesund J.E."/>
            <person name="Kallscheuer N."/>
            <person name="Luecker S."/>
            <person name="Lage O.M."/>
            <person name="Pohl T."/>
            <person name="Merkel B.J."/>
            <person name="Hornburger P."/>
            <person name="Mueller R.-W."/>
            <person name="Bruemmer F."/>
            <person name="Labrenz M."/>
            <person name="Spormann A.M."/>
            <person name="Op den Camp H."/>
            <person name="Overmann J."/>
            <person name="Amann R."/>
            <person name="Jetten M.S.M."/>
            <person name="Mascher T."/>
            <person name="Medema M.H."/>
            <person name="Devos D.P."/>
            <person name="Kaster A.-K."/>
            <person name="Ovreas L."/>
            <person name="Rohde M."/>
            <person name="Galperin M.Y."/>
            <person name="Jogler C."/>
        </authorList>
    </citation>
    <scope>NUCLEOTIDE SEQUENCE [LARGE SCALE GENOMIC DNA]</scope>
    <source>
        <strain evidence="2 3">ElP</strain>
    </source>
</reference>
<evidence type="ECO:0000313" key="2">
    <source>
        <dbReference type="EMBL" id="QDV37164.1"/>
    </source>
</evidence>
<organism evidence="2 3">
    <name type="scientific">Tautonia plasticadhaerens</name>
    <dbReference type="NCBI Taxonomy" id="2527974"/>
    <lineage>
        <taxon>Bacteria</taxon>
        <taxon>Pseudomonadati</taxon>
        <taxon>Planctomycetota</taxon>
        <taxon>Planctomycetia</taxon>
        <taxon>Isosphaerales</taxon>
        <taxon>Isosphaeraceae</taxon>
        <taxon>Tautonia</taxon>
    </lineage>
</organism>
<feature type="region of interest" description="Disordered" evidence="1">
    <location>
        <begin position="127"/>
        <end position="178"/>
    </location>
</feature>
<evidence type="ECO:0000313" key="3">
    <source>
        <dbReference type="Proteomes" id="UP000317835"/>
    </source>
</evidence>
<dbReference type="AlphaFoldDB" id="A0A518H8K3"/>
<sequence>MDYCRSLTIAVIGLSIIRPANAGEHEDVSVISTMDAGRAGFRVARPDVMVIQPTPTTIRRPGADPKVRAANIQMVSDFPRRPSSPGKQAETIPPHSFVAPPSPGQKTLQAPGVMAPGTLAPPAFLAPPSMNGSPPIDGQPGPNLDAIESPFVPPTADAEQHPMTNPPTLPPPSPEVGVESTIPPPTFPGEPPQALAAEPIPAEALEGVFGSGSVAGGTSLTALASMGTFSTPEVFGDSIGTGVLQFFPERPQPPPPLPRPPLPPRPPSPFEPARSAALVPSIRAIKISENQSPAPRNRLIYQFNYYDDVNGSVNDRFRSPISDVNVYRHIFGFEKTFFDGMTSVGMRLPLNTITANSPLRGVGQTETELGNLEIFGKYVLYSDPANGRLLSTGLAVSPSTGPSRFAGASYLEPLNSTTIQPFVGGIYRAGRLFVQGFFSLDIPFNSNNVTMLYNDYAFGYFLYESANPDQFLSSIVPIFEVHVNTPLNHRGVRLDDPAGTPDFVNLTYGTSFQFGRRARLLGAIVTPVTGPRPFDLEVIAALNVYY</sequence>
<feature type="region of interest" description="Disordered" evidence="1">
    <location>
        <begin position="247"/>
        <end position="273"/>
    </location>
</feature>
<dbReference type="KEGG" id="tpla:ElP_50970"/>
<dbReference type="OrthoDB" id="225378at2"/>
<keyword evidence="3" id="KW-1185">Reference proteome</keyword>
<name>A0A518H8K3_9BACT</name>
<protein>
    <submittedName>
        <fullName evidence="2">Uncharacterized protein</fullName>
    </submittedName>
</protein>
<proteinExistence type="predicted"/>